<keyword evidence="3" id="KW-1003">Cell membrane</keyword>
<evidence type="ECO:0000256" key="1">
    <source>
        <dbReference type="ARBA" id="ARBA00004236"/>
    </source>
</evidence>
<comment type="similarity">
    <text evidence="2">Belongs to the MmpS family.</text>
</comment>
<evidence type="ECO:0008006" key="9">
    <source>
        <dbReference type="Google" id="ProtNLM"/>
    </source>
</evidence>
<dbReference type="InterPro" id="IPR008693">
    <property type="entry name" value="MmpS"/>
</dbReference>
<dbReference type="Pfam" id="PF05423">
    <property type="entry name" value="Mycobact_memb"/>
    <property type="match status" value="1"/>
</dbReference>
<dbReference type="InterPro" id="IPR038468">
    <property type="entry name" value="MmpS_C"/>
</dbReference>
<evidence type="ECO:0000313" key="8">
    <source>
        <dbReference type="Proteomes" id="UP000216063"/>
    </source>
</evidence>
<keyword evidence="8" id="KW-1185">Reference proteome</keyword>
<accession>A0A255DJA5</accession>
<evidence type="ECO:0000313" key="7">
    <source>
        <dbReference type="EMBL" id="OYN79478.1"/>
    </source>
</evidence>
<comment type="subcellular location">
    <subcellularLocation>
        <location evidence="1">Cell membrane</location>
    </subcellularLocation>
</comment>
<proteinExistence type="inferred from homology"/>
<evidence type="ECO:0000256" key="5">
    <source>
        <dbReference type="ARBA" id="ARBA00022989"/>
    </source>
</evidence>
<gene>
    <name evidence="7" type="ORF">CG716_11195</name>
</gene>
<protein>
    <recommendedName>
        <fullName evidence="9">MmpS family protein</fullName>
    </recommendedName>
</protein>
<reference evidence="7 8" key="1">
    <citation type="submission" date="2017-07" db="EMBL/GenBank/DDBJ databases">
        <title>The new phylogeny of genus Mycobacterium.</title>
        <authorList>
            <person name="Tortoli E."/>
            <person name="Trovato A."/>
            <person name="Cirillo D.M."/>
        </authorList>
    </citation>
    <scope>NUCLEOTIDE SEQUENCE [LARGE SCALE GENOMIC DNA]</scope>
    <source>
        <strain evidence="7 8">ATCC 33027</strain>
    </source>
</reference>
<evidence type="ECO:0000256" key="2">
    <source>
        <dbReference type="ARBA" id="ARBA00007531"/>
    </source>
</evidence>
<dbReference type="OrthoDB" id="3398257at2"/>
<evidence type="ECO:0000256" key="6">
    <source>
        <dbReference type="ARBA" id="ARBA00023136"/>
    </source>
</evidence>
<dbReference type="Proteomes" id="UP000216063">
    <property type="component" value="Unassembled WGS sequence"/>
</dbReference>
<name>A0A255DJA5_9MYCO</name>
<organism evidence="7 8">
    <name type="scientific">Mycolicibacterium sphagni</name>
    <dbReference type="NCBI Taxonomy" id="1786"/>
    <lineage>
        <taxon>Bacteria</taxon>
        <taxon>Bacillati</taxon>
        <taxon>Actinomycetota</taxon>
        <taxon>Actinomycetes</taxon>
        <taxon>Mycobacteriales</taxon>
        <taxon>Mycobacteriaceae</taxon>
        <taxon>Mycolicibacterium</taxon>
    </lineage>
</organism>
<sequence length="145" mass="15542">MRALSAAKRAWIPLVLVVVLAIGVFAVTRVRGIFGSHHLPTYAGSKSDDKYKSDPKRVVYQIFGPPGAVADINYLDDYGTPHQVNGAVLPWSVEIVTNAPAMVGNVLAQGNSDSIGCRVTSDGEVKIERTSTDVNAYVYCFAKSA</sequence>
<evidence type="ECO:0000256" key="4">
    <source>
        <dbReference type="ARBA" id="ARBA00022692"/>
    </source>
</evidence>
<keyword evidence="4" id="KW-0812">Transmembrane</keyword>
<keyword evidence="6" id="KW-0472">Membrane</keyword>
<dbReference type="AlphaFoldDB" id="A0A255DJA5"/>
<dbReference type="GO" id="GO:0005886">
    <property type="term" value="C:plasma membrane"/>
    <property type="evidence" value="ECO:0007669"/>
    <property type="project" value="UniProtKB-SubCell"/>
</dbReference>
<dbReference type="RefSeq" id="WP_094479468.1">
    <property type="nucleotide sequence ID" value="NZ_NOZR01000008.1"/>
</dbReference>
<dbReference type="Gene3D" id="2.60.40.2880">
    <property type="entry name" value="MmpS1-5, C-terminal soluble domain"/>
    <property type="match status" value="1"/>
</dbReference>
<evidence type="ECO:0000256" key="3">
    <source>
        <dbReference type="ARBA" id="ARBA00022475"/>
    </source>
</evidence>
<dbReference type="EMBL" id="NOZR01000008">
    <property type="protein sequence ID" value="OYN79478.1"/>
    <property type="molecule type" value="Genomic_DNA"/>
</dbReference>
<keyword evidence="5" id="KW-1133">Transmembrane helix</keyword>
<comment type="caution">
    <text evidence="7">The sequence shown here is derived from an EMBL/GenBank/DDBJ whole genome shotgun (WGS) entry which is preliminary data.</text>
</comment>